<feature type="domain" description="EF-hand" evidence="4">
    <location>
        <begin position="1072"/>
        <end position="1107"/>
    </location>
</feature>
<feature type="compositionally biased region" description="Basic and acidic residues" evidence="3">
    <location>
        <begin position="2886"/>
        <end position="2923"/>
    </location>
</feature>
<feature type="domain" description="EF-hand" evidence="4">
    <location>
        <begin position="1935"/>
        <end position="1970"/>
    </location>
</feature>
<feature type="region of interest" description="Disordered" evidence="3">
    <location>
        <begin position="3165"/>
        <end position="3185"/>
    </location>
</feature>
<feature type="domain" description="EF-hand" evidence="4">
    <location>
        <begin position="411"/>
        <end position="446"/>
    </location>
</feature>
<protein>
    <recommendedName>
        <fullName evidence="4">EF-hand domain-containing protein</fullName>
    </recommendedName>
</protein>
<feature type="compositionally biased region" description="Basic and acidic residues" evidence="3">
    <location>
        <begin position="2934"/>
        <end position="2955"/>
    </location>
</feature>
<feature type="domain" description="EF-hand" evidence="4">
    <location>
        <begin position="1326"/>
        <end position="1361"/>
    </location>
</feature>
<feature type="domain" description="EF-hand" evidence="4">
    <location>
        <begin position="1832"/>
        <end position="1867"/>
    </location>
</feature>
<keyword evidence="2" id="KW-0175">Coiled coil</keyword>
<feature type="domain" description="EF-hand" evidence="4">
    <location>
        <begin position="2489"/>
        <end position="2524"/>
    </location>
</feature>
<feature type="compositionally biased region" description="Gly residues" evidence="3">
    <location>
        <begin position="3176"/>
        <end position="3185"/>
    </location>
</feature>
<dbReference type="InterPro" id="IPR011992">
    <property type="entry name" value="EF-hand-dom_pair"/>
</dbReference>
<dbReference type="Pfam" id="PF13202">
    <property type="entry name" value="EF-hand_5"/>
    <property type="match status" value="2"/>
</dbReference>
<feature type="domain" description="EF-hand" evidence="4">
    <location>
        <begin position="2116"/>
        <end position="2151"/>
    </location>
</feature>
<organism evidence="5 6">
    <name type="scientific">Chlamydomonas incerta</name>
    <dbReference type="NCBI Taxonomy" id="51695"/>
    <lineage>
        <taxon>Eukaryota</taxon>
        <taxon>Viridiplantae</taxon>
        <taxon>Chlorophyta</taxon>
        <taxon>core chlorophytes</taxon>
        <taxon>Chlorophyceae</taxon>
        <taxon>CS clade</taxon>
        <taxon>Chlamydomonadales</taxon>
        <taxon>Chlamydomonadaceae</taxon>
        <taxon>Chlamydomonas</taxon>
    </lineage>
</organism>
<dbReference type="SUPFAM" id="SSF47473">
    <property type="entry name" value="EF-hand"/>
    <property type="match status" value="11"/>
</dbReference>
<dbReference type="Proteomes" id="UP000650467">
    <property type="component" value="Unassembled WGS sequence"/>
</dbReference>
<feature type="compositionally biased region" description="Gly residues" evidence="3">
    <location>
        <begin position="4033"/>
        <end position="4044"/>
    </location>
</feature>
<name>A0A835SHP2_CHLIN</name>
<dbReference type="CDD" id="cd00051">
    <property type="entry name" value="EFh"/>
    <property type="match status" value="11"/>
</dbReference>
<feature type="domain" description="EF-hand" evidence="4">
    <location>
        <begin position="3543"/>
        <end position="3578"/>
    </location>
</feature>
<feature type="domain" description="EF-hand" evidence="4">
    <location>
        <begin position="2450"/>
        <end position="2485"/>
    </location>
</feature>
<feature type="domain" description="EF-hand" evidence="4">
    <location>
        <begin position="1365"/>
        <end position="1400"/>
    </location>
</feature>
<feature type="domain" description="EF-hand" evidence="4">
    <location>
        <begin position="985"/>
        <end position="1009"/>
    </location>
</feature>
<dbReference type="PROSITE" id="PS00018">
    <property type="entry name" value="EF_HAND_1"/>
    <property type="match status" value="29"/>
</dbReference>
<feature type="compositionally biased region" description="Low complexity" evidence="3">
    <location>
        <begin position="4309"/>
        <end position="4341"/>
    </location>
</feature>
<reference evidence="5" key="1">
    <citation type="journal article" date="2020" name="bioRxiv">
        <title>Comparative genomics of Chlamydomonas.</title>
        <authorList>
            <person name="Craig R.J."/>
            <person name="Hasan A.R."/>
            <person name="Ness R.W."/>
            <person name="Keightley P.D."/>
        </authorList>
    </citation>
    <scope>NUCLEOTIDE SEQUENCE</scope>
    <source>
        <strain evidence="5">SAG 7.73</strain>
    </source>
</reference>
<dbReference type="GO" id="GO:0005509">
    <property type="term" value="F:calcium ion binding"/>
    <property type="evidence" value="ECO:0007669"/>
    <property type="project" value="InterPro"/>
</dbReference>
<feature type="region of interest" description="Disordered" evidence="3">
    <location>
        <begin position="3896"/>
        <end position="4044"/>
    </location>
</feature>
<feature type="domain" description="EF-hand" evidence="4">
    <location>
        <begin position="375"/>
        <end position="410"/>
    </location>
</feature>
<feature type="domain" description="EF-hand" evidence="4">
    <location>
        <begin position="2179"/>
        <end position="2214"/>
    </location>
</feature>
<feature type="compositionally biased region" description="Low complexity" evidence="3">
    <location>
        <begin position="4476"/>
        <end position="4487"/>
    </location>
</feature>
<feature type="domain" description="EF-hand" evidence="4">
    <location>
        <begin position="1895"/>
        <end position="1930"/>
    </location>
</feature>
<feature type="domain" description="EF-hand" evidence="4">
    <location>
        <begin position="1033"/>
        <end position="1068"/>
    </location>
</feature>
<dbReference type="InterPro" id="IPR002048">
    <property type="entry name" value="EF_hand_dom"/>
</dbReference>
<feature type="compositionally biased region" description="Basic and acidic residues" evidence="3">
    <location>
        <begin position="2599"/>
        <end position="2633"/>
    </location>
</feature>
<keyword evidence="6" id="KW-1185">Reference proteome</keyword>
<feature type="domain" description="EF-hand" evidence="4">
    <location>
        <begin position="518"/>
        <end position="553"/>
    </location>
</feature>
<feature type="compositionally biased region" description="Basic residues" evidence="3">
    <location>
        <begin position="3349"/>
        <end position="3360"/>
    </location>
</feature>
<feature type="region of interest" description="Disordered" evidence="3">
    <location>
        <begin position="4256"/>
        <end position="4494"/>
    </location>
</feature>
<evidence type="ECO:0000313" key="6">
    <source>
        <dbReference type="Proteomes" id="UP000650467"/>
    </source>
</evidence>
<feature type="compositionally biased region" description="Pro residues" evidence="3">
    <location>
        <begin position="4012"/>
        <end position="4021"/>
    </location>
</feature>
<feature type="domain" description="EF-hand" evidence="4">
    <location>
        <begin position="1520"/>
        <end position="1555"/>
    </location>
</feature>
<dbReference type="PANTHER" id="PTHR23064">
    <property type="entry name" value="TROPONIN"/>
    <property type="match status" value="1"/>
</dbReference>
<feature type="compositionally biased region" description="Basic and acidic residues" evidence="3">
    <location>
        <begin position="3338"/>
        <end position="3348"/>
    </location>
</feature>
<feature type="domain" description="EF-hand" evidence="4">
    <location>
        <begin position="210"/>
        <end position="245"/>
    </location>
</feature>
<feature type="compositionally biased region" description="Gly residues" evidence="3">
    <location>
        <begin position="3987"/>
        <end position="4009"/>
    </location>
</feature>
<dbReference type="EMBL" id="JAEHOC010000041">
    <property type="protein sequence ID" value="KAG2427358.1"/>
    <property type="molecule type" value="Genomic_DNA"/>
</dbReference>
<feature type="domain" description="EF-hand" evidence="4">
    <location>
        <begin position="2078"/>
        <end position="2113"/>
    </location>
</feature>
<feature type="compositionally biased region" description="Pro residues" evidence="3">
    <location>
        <begin position="4390"/>
        <end position="4406"/>
    </location>
</feature>
<feature type="compositionally biased region" description="Pro residues" evidence="3">
    <location>
        <begin position="4453"/>
        <end position="4475"/>
    </location>
</feature>
<feature type="region of interest" description="Disordered" evidence="3">
    <location>
        <begin position="2592"/>
        <end position="2646"/>
    </location>
</feature>
<dbReference type="Pfam" id="PF13499">
    <property type="entry name" value="EF-hand_7"/>
    <property type="match status" value="13"/>
</dbReference>
<feature type="compositionally biased region" description="Basic residues" evidence="3">
    <location>
        <begin position="3968"/>
        <end position="3980"/>
    </location>
</feature>
<feature type="domain" description="EF-hand" evidence="4">
    <location>
        <begin position="1665"/>
        <end position="1700"/>
    </location>
</feature>
<feature type="domain" description="EF-hand" evidence="4">
    <location>
        <begin position="657"/>
        <end position="692"/>
    </location>
</feature>
<keyword evidence="1" id="KW-0106">Calcium</keyword>
<feature type="compositionally biased region" description="Low complexity" evidence="3">
    <location>
        <begin position="3275"/>
        <end position="3285"/>
    </location>
</feature>
<feature type="domain" description="EF-hand" evidence="4">
    <location>
        <begin position="2681"/>
        <end position="2716"/>
    </location>
</feature>
<feature type="domain" description="EF-hand" evidence="4">
    <location>
        <begin position="106"/>
        <end position="141"/>
    </location>
</feature>
<feature type="domain" description="EF-hand" evidence="4">
    <location>
        <begin position="2718"/>
        <end position="2753"/>
    </location>
</feature>
<feature type="domain" description="EF-hand" evidence="4">
    <location>
        <begin position="1255"/>
        <end position="1290"/>
    </location>
</feature>
<feature type="region of interest" description="Disordered" evidence="3">
    <location>
        <begin position="2855"/>
        <end position="2993"/>
    </location>
</feature>
<evidence type="ECO:0000256" key="1">
    <source>
        <dbReference type="ARBA" id="ARBA00022837"/>
    </source>
</evidence>
<feature type="domain" description="EF-hand" evidence="4">
    <location>
        <begin position="479"/>
        <end position="514"/>
    </location>
</feature>
<dbReference type="OrthoDB" id="533661at2759"/>
<feature type="compositionally biased region" description="Pro residues" evidence="3">
    <location>
        <begin position="4370"/>
        <end position="4382"/>
    </location>
</feature>
<evidence type="ECO:0000256" key="3">
    <source>
        <dbReference type="SAM" id="MobiDB-lite"/>
    </source>
</evidence>
<dbReference type="InterPro" id="IPR018247">
    <property type="entry name" value="EF_Hand_1_Ca_BS"/>
</dbReference>
<sequence>MAQYVNSRLAPGVREDPRLVRESVDVRASTAVGRSAAAPAGNWVLEPITFEGRPYLLDRRTAAVYADTNEDQYPELVGKWVDGRVVLRSRNVVVDLFSSLDRYLREQKVKFSDLFNSFDTDRSGTLEIRELAQLVKQLVPGVTVAEVKYIMAMLDSSGDGSVTQQEFLTAAKASLDAARRLAAERGMGGASAAKSDVQAALRTVTDFLRQNRISAQAAFDSADGNRNGRLEPRELARFFAKTIPGLTEPQLRYLLAHMYEMDVNGDGTVSFEELMYALRAADVTRAGGATAAPQQQAAYRSAAAAAGAGDNWVLEPITFEGRPYLLDRRTAAVYADTNEDQYPELVGKWVDGRVVLRSRNVVVDLFSSLDQYLREQKVKFSDLFNSFDTDRSGTLEIRELAQLVKQLVPGVTVAEVKYIMAMLDSSGDGSVTQQEFLTAAKASLDAARQLAAERGMGSAATAASQVQTALRAVTDFLRQNRVSARAAFESFDTNRNGRLEPRELARFFAKTIPGLTEPQLRYLLAHMYEMDVNGDGTVSFEELLHALRAADVTRAGAGSPAAAQFAAPGAAGKPTMSRQMTIAAMPGGEQWVLQDVRDPNTGAYLKLDPATGLVYQEPVPGEWPQVVGVQDAAGVLRLTQRRDDGGLFAALDAYLRTSKVKFRDMFDHFDADRSGQLDMAELRQLVATILPGFTEGQLNYFQALLDINGDGGISFEEMMGVAKECLAAERAASASGGQRDPAVKQALDRFQAYLLQYSTIAIQHFEAADRGRRGALLFPEFAGFLQKLMPDLRENQRRAILSYLYAQDIDQSGMISWQVLARFMRVPQIAQLASASAAAGGMGSGRSTPVQSASPGMRRAATQAHRVTFEGDTWQLEEVSWRGQPYLIDRHTNRVYQEAQAGGWPRLVGVYRNGEVVIQDRAMAQALFETLDTYLKQNRMKCQEVFAHFDKGAKGYLEPAELGQLVQHFLPNQVSAGDVKYFQVMVDRNHDGQITYAEFLEAAKSSRAEEQAARERSMDARTALQLVSEYIRTSGTEVRAAFGRFDSNRNGLLEPRELAQMLRTTIPRITDQQLRYVLAHLHGFDLDGDGCLSYREFCIAMRAVDVRKGSASGREEHLPGDFMRSKSVVMGPGMQQAILARSATARSYETDSDMDWPLQEFPYNGHTLLLDPRTQRVYYSPDGRSWPQLLGRLANGRVVRTADLRPNELWARLDTYLRTNKVKLQELFAAYDSDRSGSLRPKELGRLIRDLLPDVGRAELHYFLAMMDANGDGAVSYDEFLTAARDSLKATQQLSGVVGGAGAKSGLSFPPDVISVLEELSARLSEQPALAKRIFTQADTNGDGTLDFGEVGKFLRSLIPDLGARQLQYVMSYMAQLDINGDGVLSFSEVMTGLHAWESRGPNGVAYDRSFNAPPIPRNVLEAVSGANKQVHSSVSNVLLQARSMAGGNASAYTTNWELQEWRFRGTPYLLDPLTNMVYADVSASEWPQLVGRKVGEALQPLDGSATVTFFRNLDNYLKAEQVKIGQLFAEHDRGRKGYLDRVELAQLVRRVMPEATDAQIGFLACVLDENNDKVVTQQELLGAARKVVELLQRQSRGAAGGAAGIGGASPEAAAVLDRFTRYLRENLDRARQLFERLDSQRHGFLDYDGVADFFRALSPRISANDLRYLLAQVHVYDVDGVGQVTFAELLRAMRAADLTSARGTHANSWGAMGQRAAAVSYDMPTTWRLEPYRWGDREVLLDAATQVVYSRPTAAGEWPVPLGRITTTANGRQAVVAVQSDSYMFFKRLDAYLKDQKVRLRQLFDAADADRSGALDGGEITRLVRHVMPDASVPQINYFMAMIDVDGSNRVTYEQFLEVCRQGVKAENDMAGDMSGLTPEAAATLKRLSDALARDRNGAVQLFRKADRDGSGRLEPREVAALLKRINPNLRPEDLRMAVVVMFRSMDHNGDGTLSFQEFMCALRAVELQTPDRTLQAGTWGAGRGYGGGAAVAVAGRPVGREAILSNLDLEEVGIQGQRYLYSRYNNTVYEAIPPVAQVAWPKALGVYDQSTGGVFQRGAVASSAQLFTALDNYLRTAKVKFHDLFLHYDADRSGRLEPRELGRLVGDLLGPQQATDADVAYFVCMLDLDGSRSVTEQEFLAVAKEFISLEKRAAQWGSPVGEEVRRCLDSASKYLQGDKEGAYNVFLTHDTDQDGRLTLMQIGKLMTDLLRGQRSATRQLHYLLTHAHSCDIMKQGRFTYNEVLIAFRAIPCRYPGGLLRPGFAATARTAAPLPAFSQLETFQNNGLTFYRDPETGLVYSMVEGRAGPHLMLANIRTSPGRSGTVLGGGRGGNAAERLFVALDAALKENRVRLRDVFDRYDTDRSGQLDLREVGRLVRDLVPDATDPDVRYIVGMLDYDGDQHITFDELLAGVKEIWKAGRVLAGRGDKNEASVMEKLLERIAAYLRSQRESAQDTFLRFDTNGNGKLEPRELARFMSACLPELARIEVRELITYLHSLDTNGDGALSFPELNHALYALDLGLPDGRRMRGKFVAKTAGSKASLGRGAVRPFNDVRDWRLEPWHCAAEGRDLWLDPVSSLVYLPTGGAAGAGAGAGGRDRDRDRDSRDRDRDRDYRDRDRDRDYKDRDAGRGRPPAGDSGEVGGWPVLLGARLPDGGVHRLESTLSARFFAALERKLKTERLRLEDLLGEYDRDGNSGLDERELGRLARNLMGEELSSQGVKYLMAALDLDGDRLVSRQEVLTVFQQLGAAGTRIAGLAEPSVVDLLNRLSTAVARNVRAAWERFCRADSSSTSTLEPREVKWFLEGMLPGCTPEELRTALTYLHLLDANQNGHLEWRELLIALRVIPVRTPAGVVRPPQPPFRVRRGGYNDPQYAQQQPQYNDYDRPRDGYDRGDYRSDEDRDRGGRDRDRDRDRQRYSSEDDADGRRRRGDYDRDRERDPAAAISDREFVMELRPAGGRSASAGRRRSSTDYRDRDAGGSSGQLRDPDTGLLYAAPDGGYGKGAWPQLVAYDDARDGKRPVPPLPTWSLLLDLEEVAAAEPDRLVDLAGRAAGGSSSRSRSGGSGDTLDSRAAASVLLKAAADSGSRQRPEAWVEPLLRGMMEVMHDRGVRVRKLPRDAEALAAAYRLLTDAKEGTALLRDVAASLSREYRQVVKAMRKRAIPDDRSSRSSGTGGGAAGGDGALLRLPDVRDILQDCLPEVLASPDAAMAALLYLLYNTPHCLARSGRELAVGWKDVFKAFRAVKCRHPDGTSRVGVWDAEELARHDDGGSRSASASDYSSDPERGAYARASGGRRRSSSYGGAGRDRDVAGDYSGSAGGRRHRQHPRQPQPTEYDRYNDSRDSRGHHRHHRHSSPGHRDMRPGGMSYPPPYGAHGYPMDPHMDPEAVMAMGGLDPATAAALQQAAKLGRTLSYSAAHAAVSPAEDPAVAAVRKRMASDLRMSRAVASPSARRLNLSLRELSRRKVHPERRVVNLEPYTAPDGKQYSLDPATGLVYYLSAGQTDEYPELAGKLRPSGELVLGGGSSAPLQAVFDSLRKLDESMLVQLFKAYDTNNNGTLELKELMALLRDVAGLPYAEAGLVQALLDVDLSNTLTLREWVEGIRASTDSLDAVATAYMGGYSGGGGGVGISRAQRAALTVLAAVSAQVAADLEVFWAAYARADKDGNGYLDVAEMARFFKDLFRDMPPYDLRLLVAHCFTADLEKDGLVRPDELLQHLRAIPLKSPSGITHRPGFRVPAVGAGRSGLMDSISTANRNARLTYARNLSVDVPDNMSVMTEPLANKLPQGHAFPAHPASPLGAASLMSLAAGMPGTPGGAASLAAMSAAAAGLPYVPVPVPMMGGAAGMLGQLGGLPAMMGQPGVGGVAAPIQGFLLPYQQDMYQALYDRLSHRSGAPSVSSRRTTRASDSGMAPPMEDIHTPLSSDGEPDDMGPPPHAHMPPYMMDPSGMAYDHAPYVEQPPPTHSRRSTSGRRSRSTHSGVYGSQGGYSSAGGYGSGYGHGGYDGSQGPPPPPPPPEASHYEQQYRGSPGRGPVQGGSGFGNLMELQRVVAQSPAAFRGHVMAYAKKVAASPGARSSYGSAARGPAVVYVVPRAALGQLVNRIYPGLREPELRYTVDLLSACLPFNTASYTEEDLGFAVRQGASVERAVAERRLPPDVAALAAQMADDVNGNAAFTKNAFREADRYRRGFLPLREHMRLLSRLASVPPHAQAWLTAGLAHYAKEAMGGAADMTYAELGAALAALSRPLGPPQAPYADPSGAPYPYTAPSHPYQAPFGPDPAGYGSPGGAWGAPGAGGMQSRGLSPYEQQPYGQAPYGQPQVPYQQQAPYGQQPYGQADPRFLDARSMPPSPGGGPAYGQAPAGYPQQPPPPGYGPPAPGYGHPSPGYGPPSPGYGPPSPGYGPPSLGGYGPPSPGYGPPPPGYGPPPAPGPYNSPPQPPPGYQQAPGPYNSPPSPYGPPAGPGGYGPPGPYSEPGSPNGPGYSHAYPQVPPADPGALGGWGTAGSAYYMWTHSNRQAVLQKHMAEVMKGRVFELEVQKGALEKETGLQHKILDLQTKLLQNETAQKDVLALIQSYTTAGTPPVSVQDMVGRITATLKEAIQLAKAGAATGGVAPPPGPPPADFDALLDALTNARWVSGQPVSLDTLRAALNLRRDAFALRRAHTAAMMELEGKKMGTQLVGLEAQQAMAIQLQLLQAQLQRQAQELQQRLMMEAQIIARANAEQQGGAAGSAGLPGLLLPPAHAGSSAAMMVGLDSASRAAAAHAAATQAAAGISASTAALMQAGSSLGAVGSPPLAMSPRTWQMEPVGSPMSPMQQTMAAMSGGGAATAASTGRPVAGAVFAAPPRD</sequence>
<feature type="domain" description="EF-hand" evidence="4">
    <location>
        <begin position="703"/>
        <end position="728"/>
    </location>
</feature>
<dbReference type="InterPro" id="IPR052591">
    <property type="entry name" value="CML21-like"/>
</dbReference>
<feature type="domain" description="EF-hand" evidence="4">
    <location>
        <begin position="3654"/>
        <end position="3689"/>
    </location>
</feature>
<feature type="compositionally biased region" description="Gly residues" evidence="3">
    <location>
        <begin position="4288"/>
        <end position="4303"/>
    </location>
</feature>
<evidence type="ECO:0000259" key="4">
    <source>
        <dbReference type="PROSITE" id="PS50222"/>
    </source>
</evidence>
<comment type="caution">
    <text evidence="5">The sequence shown here is derived from an EMBL/GenBank/DDBJ whole genome shotgun (WGS) entry which is preliminary data.</text>
</comment>
<gene>
    <name evidence="5" type="ORF">HXX76_012552</name>
</gene>
<feature type="coiled-coil region" evidence="2">
    <location>
        <begin position="4693"/>
        <end position="4727"/>
    </location>
</feature>
<feature type="compositionally biased region" description="Basic and acidic residues" evidence="3">
    <location>
        <begin position="2972"/>
        <end position="2981"/>
    </location>
</feature>
<dbReference type="PROSITE" id="PS50222">
    <property type="entry name" value="EF_HAND_2"/>
    <property type="match status" value="35"/>
</dbReference>
<feature type="domain" description="EF-hand" evidence="4">
    <location>
        <begin position="937"/>
        <end position="972"/>
    </location>
</feature>
<accession>A0A835SHP2</accession>
<dbReference type="Gene3D" id="1.10.238.10">
    <property type="entry name" value="EF-hand"/>
    <property type="match status" value="16"/>
</dbReference>
<feature type="domain" description="EF-hand" evidence="4">
    <location>
        <begin position="2350"/>
        <end position="2385"/>
    </location>
</feature>
<feature type="domain" description="EF-hand" evidence="4">
    <location>
        <begin position="142"/>
        <end position="177"/>
    </location>
</feature>
<feature type="region of interest" description="Disordered" evidence="3">
    <location>
        <begin position="3269"/>
        <end position="3383"/>
    </location>
</feature>
<proteinExistence type="predicted"/>
<dbReference type="SMART" id="SM00054">
    <property type="entry name" value="EFh"/>
    <property type="match status" value="40"/>
</dbReference>
<evidence type="ECO:0000256" key="2">
    <source>
        <dbReference type="SAM" id="Coils"/>
    </source>
</evidence>
<feature type="domain" description="EF-hand" evidence="4">
    <location>
        <begin position="249"/>
        <end position="284"/>
    </location>
</feature>
<feature type="domain" description="EF-hand" evidence="4">
    <location>
        <begin position="1796"/>
        <end position="1831"/>
    </location>
</feature>
<feature type="domain" description="EF-hand" evidence="4">
    <location>
        <begin position="2386"/>
        <end position="2421"/>
    </location>
</feature>
<feature type="compositionally biased region" description="Pro residues" evidence="3">
    <location>
        <begin position="4415"/>
        <end position="4445"/>
    </location>
</feature>
<feature type="domain" description="EF-hand" evidence="4">
    <location>
        <begin position="1219"/>
        <end position="1254"/>
    </location>
</feature>
<evidence type="ECO:0000313" key="5">
    <source>
        <dbReference type="EMBL" id="KAG2427358.1"/>
    </source>
</evidence>